<sequence>MGVLAVVLMAAALTAAFVNPNRNEAREVVEEAGSGAGAEEDKAPVFATATSDSGITVGALEGVTDTAAFQSLESAVESLEADDITVGIYLQDLSTPDTLTLNADRPFYPASSIKVAASTMAMETDGGSSVGTDTVYNCLVYSDNASYASIVSTYGRGNLAQWLTENGAPDAAAAVEDNYPWISPAELGALWTSAEQFLATDTDASETLGIYLGETEHSVAGDLLRSDEVTVQSKPGWYPADSYDCPATVDAGIVTKSGSSYVFVVMTDADEDFDAIKPLVSALDAVHDEMVAERQAA</sequence>
<dbReference type="InterPro" id="IPR045155">
    <property type="entry name" value="Beta-lactam_cat"/>
</dbReference>
<dbReference type="SUPFAM" id="SSF56601">
    <property type="entry name" value="beta-lactamase/transpeptidase-like"/>
    <property type="match status" value="1"/>
</dbReference>
<dbReference type="Pfam" id="PF13354">
    <property type="entry name" value="Beta-lactamase2"/>
    <property type="match status" value="1"/>
</dbReference>
<dbReference type="Proteomes" id="UP001431693">
    <property type="component" value="Unassembled WGS sequence"/>
</dbReference>
<comment type="caution">
    <text evidence="3">The sequence shown here is derived from an EMBL/GenBank/DDBJ whole genome shotgun (WGS) entry which is preliminary data.</text>
</comment>
<feature type="domain" description="Beta-lactamase class A catalytic" evidence="2">
    <location>
        <begin position="133"/>
        <end position="267"/>
    </location>
</feature>
<evidence type="ECO:0000256" key="1">
    <source>
        <dbReference type="SAM" id="SignalP"/>
    </source>
</evidence>
<dbReference type="Gene3D" id="3.40.710.10">
    <property type="entry name" value="DD-peptidase/beta-lactamase superfamily"/>
    <property type="match status" value="1"/>
</dbReference>
<keyword evidence="4" id="KW-1185">Reference proteome</keyword>
<feature type="signal peptide" evidence="1">
    <location>
        <begin position="1"/>
        <end position="15"/>
    </location>
</feature>
<dbReference type="RefSeq" id="WP_283722768.1">
    <property type="nucleotide sequence ID" value="NZ_JASJEX010000003.1"/>
</dbReference>
<accession>A0ABT6ZKK7</accession>
<keyword evidence="1" id="KW-0732">Signal</keyword>
<dbReference type="GO" id="GO:0016787">
    <property type="term" value="F:hydrolase activity"/>
    <property type="evidence" value="ECO:0007669"/>
    <property type="project" value="UniProtKB-KW"/>
</dbReference>
<protein>
    <submittedName>
        <fullName evidence="3">Serine hydrolase</fullName>
    </submittedName>
</protein>
<name>A0ABT6ZKK7_9ACTN</name>
<evidence type="ECO:0000313" key="4">
    <source>
        <dbReference type="Proteomes" id="UP001431693"/>
    </source>
</evidence>
<dbReference type="EMBL" id="JASJEX010000003">
    <property type="protein sequence ID" value="MDJ1129587.1"/>
    <property type="molecule type" value="Genomic_DNA"/>
</dbReference>
<organism evidence="3 4">
    <name type="scientific">Kribbibacterium absianum</name>
    <dbReference type="NCBI Taxonomy" id="3044210"/>
    <lineage>
        <taxon>Bacteria</taxon>
        <taxon>Bacillati</taxon>
        <taxon>Actinomycetota</taxon>
        <taxon>Coriobacteriia</taxon>
        <taxon>Coriobacteriales</taxon>
        <taxon>Kribbibacteriaceae</taxon>
        <taxon>Kribbibacterium</taxon>
    </lineage>
</organism>
<dbReference type="InterPro" id="IPR012338">
    <property type="entry name" value="Beta-lactam/transpept-like"/>
</dbReference>
<feature type="chain" id="PRO_5047452787" evidence="1">
    <location>
        <begin position="16"/>
        <end position="297"/>
    </location>
</feature>
<evidence type="ECO:0000259" key="2">
    <source>
        <dbReference type="Pfam" id="PF13354"/>
    </source>
</evidence>
<gene>
    <name evidence="3" type="ORF">QJ043_05765</name>
</gene>
<keyword evidence="3" id="KW-0378">Hydrolase</keyword>
<proteinExistence type="predicted"/>
<reference evidence="3" key="1">
    <citation type="submission" date="2023-05" db="EMBL/GenBank/DDBJ databases">
        <title>[olsenella] sp. nov., isolated from a pig farm feces dump.</title>
        <authorList>
            <person name="Chang Y.-H."/>
        </authorList>
    </citation>
    <scope>NUCLEOTIDE SEQUENCE</scope>
    <source>
        <strain evidence="3">YH-ols2217</strain>
    </source>
</reference>
<evidence type="ECO:0000313" key="3">
    <source>
        <dbReference type="EMBL" id="MDJ1129587.1"/>
    </source>
</evidence>